<gene>
    <name evidence="7" type="ORF">UO65_2291</name>
</gene>
<evidence type="ECO:0000256" key="2">
    <source>
        <dbReference type="ARBA" id="ARBA00022448"/>
    </source>
</evidence>
<evidence type="ECO:0000256" key="3">
    <source>
        <dbReference type="ARBA" id="ARBA00022741"/>
    </source>
</evidence>
<dbReference type="InterPro" id="IPR003439">
    <property type="entry name" value="ABC_transporter-like_ATP-bd"/>
</dbReference>
<dbReference type="InterPro" id="IPR003593">
    <property type="entry name" value="AAA+_ATPase"/>
</dbReference>
<organism evidence="7 8">
    <name type="scientific">Actinokineospora spheciospongiae</name>
    <dbReference type="NCBI Taxonomy" id="909613"/>
    <lineage>
        <taxon>Bacteria</taxon>
        <taxon>Bacillati</taxon>
        <taxon>Actinomycetota</taxon>
        <taxon>Actinomycetes</taxon>
        <taxon>Pseudonocardiales</taxon>
        <taxon>Pseudonocardiaceae</taxon>
        <taxon>Actinokineospora</taxon>
    </lineage>
</organism>
<keyword evidence="3" id="KW-0547">Nucleotide-binding</keyword>
<dbReference type="Pfam" id="PF00005">
    <property type="entry name" value="ABC_tran"/>
    <property type="match status" value="1"/>
</dbReference>
<dbReference type="SMART" id="SM00382">
    <property type="entry name" value="AAA"/>
    <property type="match status" value="1"/>
</dbReference>
<dbReference type="InterPro" id="IPR027417">
    <property type="entry name" value="P-loop_NTPase"/>
</dbReference>
<evidence type="ECO:0000256" key="4">
    <source>
        <dbReference type="ARBA" id="ARBA00022840"/>
    </source>
</evidence>
<dbReference type="GO" id="GO:0015807">
    <property type="term" value="P:L-amino acid transport"/>
    <property type="evidence" value="ECO:0007669"/>
    <property type="project" value="TreeGrafter"/>
</dbReference>
<reference evidence="7 8" key="1">
    <citation type="journal article" date="2014" name="Genome Announc.">
        <title>Draft Genome Sequence of the Antitrypanosomally Active Sponge-Associated Bacterium Actinokineospora sp. Strain EG49.</title>
        <authorList>
            <person name="Harjes J."/>
            <person name="Ryu T."/>
            <person name="Abdelmohsen U.R."/>
            <person name="Moitinho-Silva L."/>
            <person name="Horn H."/>
            <person name="Ravasi T."/>
            <person name="Hentschel U."/>
        </authorList>
    </citation>
    <scope>NUCLEOTIDE SEQUENCE [LARGE SCALE GENOMIC DNA]</scope>
    <source>
        <strain evidence="7 8">EG49</strain>
    </source>
</reference>
<dbReference type="GO" id="GO:0005524">
    <property type="term" value="F:ATP binding"/>
    <property type="evidence" value="ECO:0007669"/>
    <property type="project" value="UniProtKB-KW"/>
</dbReference>
<dbReference type="PATRIC" id="fig|909613.9.peg.2297"/>
<protein>
    <submittedName>
        <fullName evidence="7">Branched-chain amino acid transport ATP-binding protein LivF</fullName>
    </submittedName>
</protein>
<evidence type="ECO:0000256" key="1">
    <source>
        <dbReference type="ARBA" id="ARBA00005417"/>
    </source>
</evidence>
<comment type="caution">
    <text evidence="7">The sequence shown here is derived from an EMBL/GenBank/DDBJ whole genome shotgun (WGS) entry which is preliminary data.</text>
</comment>
<dbReference type="PANTHER" id="PTHR43820:SF4">
    <property type="entry name" value="HIGH-AFFINITY BRANCHED-CHAIN AMINO ACID TRANSPORT ATP-BINDING PROTEIN LIVF"/>
    <property type="match status" value="1"/>
</dbReference>
<dbReference type="GO" id="GO:0016887">
    <property type="term" value="F:ATP hydrolysis activity"/>
    <property type="evidence" value="ECO:0007669"/>
    <property type="project" value="InterPro"/>
</dbReference>
<evidence type="ECO:0000313" key="8">
    <source>
        <dbReference type="Proteomes" id="UP000019277"/>
    </source>
</evidence>
<evidence type="ECO:0000259" key="6">
    <source>
        <dbReference type="PROSITE" id="PS50893"/>
    </source>
</evidence>
<accession>A0A8E2X641</accession>
<dbReference type="SUPFAM" id="SSF52540">
    <property type="entry name" value="P-loop containing nucleoside triphosphate hydrolases"/>
    <property type="match status" value="1"/>
</dbReference>
<dbReference type="Proteomes" id="UP000019277">
    <property type="component" value="Unassembled WGS sequence"/>
</dbReference>
<keyword evidence="8" id="KW-1185">Reference proteome</keyword>
<dbReference type="PROSITE" id="PS50893">
    <property type="entry name" value="ABC_TRANSPORTER_2"/>
    <property type="match status" value="1"/>
</dbReference>
<proteinExistence type="inferred from homology"/>
<feature type="domain" description="ABC transporter" evidence="6">
    <location>
        <begin position="2"/>
        <end position="233"/>
    </location>
</feature>
<evidence type="ECO:0000256" key="5">
    <source>
        <dbReference type="ARBA" id="ARBA00022970"/>
    </source>
</evidence>
<keyword evidence="4 7" id="KW-0067">ATP-binding</keyword>
<evidence type="ECO:0000313" key="7">
    <source>
        <dbReference type="EMBL" id="EWC62304.1"/>
    </source>
</evidence>
<dbReference type="STRING" id="909613.UO65_2291"/>
<sequence>MLDVHDLTITFGPTTAVRGVSLTAAAGTVTGVLGANGAGKTSTLLGILARAPRQSGRITFDGADVTGFDTGALVRAGIALCPENRRLFPNMSIEDNLLLGAYGTGRATRRTRLRDTYDRFGWVATRRAEPAGRLSGGQQQTVAIARALMSAPRLLLLDEPSSGLSPVAVDEVGAVLADIARDGTALVLVEQNVRLVRALCATAYVLAHGQVTASGPVPELLSDTAVSDAYLGTTA</sequence>
<dbReference type="CDD" id="cd03224">
    <property type="entry name" value="ABC_TM1139_LivF_branched"/>
    <property type="match status" value="1"/>
</dbReference>
<keyword evidence="5" id="KW-0029">Amino-acid transport</keyword>
<dbReference type="GO" id="GO:0015658">
    <property type="term" value="F:branched-chain amino acid transmembrane transporter activity"/>
    <property type="evidence" value="ECO:0007669"/>
    <property type="project" value="TreeGrafter"/>
</dbReference>
<accession>W7J8F7</accession>
<dbReference type="AlphaFoldDB" id="W7J8F7"/>
<dbReference type="eggNOG" id="COG0410">
    <property type="taxonomic scope" value="Bacteria"/>
</dbReference>
<dbReference type="EMBL" id="AYXG01000081">
    <property type="protein sequence ID" value="EWC62304.1"/>
    <property type="molecule type" value="Genomic_DNA"/>
</dbReference>
<dbReference type="PANTHER" id="PTHR43820">
    <property type="entry name" value="HIGH-AFFINITY BRANCHED-CHAIN AMINO ACID TRANSPORT ATP-BINDING PROTEIN LIVF"/>
    <property type="match status" value="1"/>
</dbReference>
<dbReference type="InterPro" id="IPR052156">
    <property type="entry name" value="BCAA_Transport_ATP-bd_LivF"/>
</dbReference>
<name>W7J8F7_9PSEU</name>
<keyword evidence="2" id="KW-0813">Transport</keyword>
<dbReference type="Gene3D" id="3.40.50.300">
    <property type="entry name" value="P-loop containing nucleotide triphosphate hydrolases"/>
    <property type="match status" value="1"/>
</dbReference>
<comment type="similarity">
    <text evidence="1">Belongs to the ABC transporter superfamily.</text>
</comment>